<organism evidence="8 9">
    <name type="scientific">Candidatus Brachybacterium intestinipullorum</name>
    <dbReference type="NCBI Taxonomy" id="2838512"/>
    <lineage>
        <taxon>Bacteria</taxon>
        <taxon>Bacillati</taxon>
        <taxon>Actinomycetota</taxon>
        <taxon>Actinomycetes</taxon>
        <taxon>Micrococcales</taxon>
        <taxon>Dermabacteraceae</taxon>
        <taxon>Brachybacterium</taxon>
    </lineage>
</organism>
<evidence type="ECO:0000256" key="2">
    <source>
        <dbReference type="ARBA" id="ARBA00023015"/>
    </source>
</evidence>
<dbReference type="InterPro" id="IPR039425">
    <property type="entry name" value="RNA_pol_sigma-70-like"/>
</dbReference>
<dbReference type="Pfam" id="PF04542">
    <property type="entry name" value="Sigma70_r2"/>
    <property type="match status" value="1"/>
</dbReference>
<feature type="domain" description="RNA polymerase sigma-70 region 2" evidence="6">
    <location>
        <begin position="17"/>
        <end position="83"/>
    </location>
</feature>
<dbReference type="SUPFAM" id="SSF88946">
    <property type="entry name" value="Sigma2 domain of RNA polymerase sigma factors"/>
    <property type="match status" value="1"/>
</dbReference>
<dbReference type="PANTHER" id="PTHR43133:SF25">
    <property type="entry name" value="RNA POLYMERASE SIGMA FACTOR RFAY-RELATED"/>
    <property type="match status" value="1"/>
</dbReference>
<comment type="caution">
    <text evidence="8">The sequence shown here is derived from an EMBL/GenBank/DDBJ whole genome shotgun (WGS) entry which is preliminary data.</text>
</comment>
<accession>A0A9D2TI98</accession>
<dbReference type="InterPro" id="IPR007627">
    <property type="entry name" value="RNA_pol_sigma70_r2"/>
</dbReference>
<keyword evidence="3" id="KW-0731">Sigma factor</keyword>
<evidence type="ECO:0000256" key="4">
    <source>
        <dbReference type="ARBA" id="ARBA00023163"/>
    </source>
</evidence>
<dbReference type="InterPro" id="IPR013249">
    <property type="entry name" value="RNA_pol_sigma70_r4_t2"/>
</dbReference>
<dbReference type="GO" id="GO:0003677">
    <property type="term" value="F:DNA binding"/>
    <property type="evidence" value="ECO:0007669"/>
    <property type="project" value="InterPro"/>
</dbReference>
<name>A0A9D2TI98_9MICO</name>
<feature type="domain" description="RNA polymerase sigma factor 70 region 4 type 2" evidence="7">
    <location>
        <begin position="118"/>
        <end position="162"/>
    </location>
</feature>
<evidence type="ECO:0000256" key="1">
    <source>
        <dbReference type="ARBA" id="ARBA00010641"/>
    </source>
</evidence>
<dbReference type="Proteomes" id="UP000823854">
    <property type="component" value="Unassembled WGS sequence"/>
</dbReference>
<dbReference type="GO" id="GO:0016987">
    <property type="term" value="F:sigma factor activity"/>
    <property type="evidence" value="ECO:0007669"/>
    <property type="project" value="UniProtKB-KW"/>
</dbReference>
<evidence type="ECO:0000259" key="7">
    <source>
        <dbReference type="Pfam" id="PF08281"/>
    </source>
</evidence>
<evidence type="ECO:0000259" key="6">
    <source>
        <dbReference type="Pfam" id="PF04542"/>
    </source>
</evidence>
<sequence>MSTPQSLDPEQRFTALFDDAYGDVLRFVRRRHAEEGSEDVVADAFLVAWRRLEDLPEDPGDVRAWLFGIARGALANSRRGDRRRDALGVRLADHGARAGQGNDDAATLRLDVGRSWTHLTETEQEVIALSVLDGLTSAQAARVLGITPVAYRLRLSRARRRLRRLVEDGPPPVPRTADDRTARPADTAWEATS</sequence>
<dbReference type="AlphaFoldDB" id="A0A9D2TI98"/>
<dbReference type="InterPro" id="IPR014284">
    <property type="entry name" value="RNA_pol_sigma-70_dom"/>
</dbReference>
<reference evidence="8" key="1">
    <citation type="journal article" date="2021" name="PeerJ">
        <title>Extensive microbial diversity within the chicken gut microbiome revealed by metagenomics and culture.</title>
        <authorList>
            <person name="Gilroy R."/>
            <person name="Ravi A."/>
            <person name="Getino M."/>
            <person name="Pursley I."/>
            <person name="Horton D.L."/>
            <person name="Alikhan N.F."/>
            <person name="Baker D."/>
            <person name="Gharbi K."/>
            <person name="Hall N."/>
            <person name="Watson M."/>
            <person name="Adriaenssens E.M."/>
            <person name="Foster-Nyarko E."/>
            <person name="Jarju S."/>
            <person name="Secka A."/>
            <person name="Antonio M."/>
            <person name="Oren A."/>
            <person name="Chaudhuri R.R."/>
            <person name="La Ragione R."/>
            <person name="Hildebrand F."/>
            <person name="Pallen M.J."/>
        </authorList>
    </citation>
    <scope>NUCLEOTIDE SEQUENCE</scope>
    <source>
        <strain evidence="8">CHK130-7132</strain>
    </source>
</reference>
<dbReference type="InterPro" id="IPR013325">
    <property type="entry name" value="RNA_pol_sigma_r2"/>
</dbReference>
<feature type="region of interest" description="Disordered" evidence="5">
    <location>
        <begin position="165"/>
        <end position="193"/>
    </location>
</feature>
<evidence type="ECO:0000256" key="3">
    <source>
        <dbReference type="ARBA" id="ARBA00023082"/>
    </source>
</evidence>
<evidence type="ECO:0000313" key="9">
    <source>
        <dbReference type="Proteomes" id="UP000823854"/>
    </source>
</evidence>
<dbReference type="GO" id="GO:0006352">
    <property type="term" value="P:DNA-templated transcription initiation"/>
    <property type="evidence" value="ECO:0007669"/>
    <property type="project" value="InterPro"/>
</dbReference>
<dbReference type="EMBL" id="DWWC01000188">
    <property type="protein sequence ID" value="HJC69823.1"/>
    <property type="molecule type" value="Genomic_DNA"/>
</dbReference>
<proteinExistence type="inferred from homology"/>
<gene>
    <name evidence="8" type="ORF">H9932_09140</name>
</gene>
<dbReference type="InterPro" id="IPR013324">
    <property type="entry name" value="RNA_pol_sigma_r3/r4-like"/>
</dbReference>
<dbReference type="InterPro" id="IPR036388">
    <property type="entry name" value="WH-like_DNA-bd_sf"/>
</dbReference>
<keyword evidence="2" id="KW-0805">Transcription regulation</keyword>
<dbReference type="Gene3D" id="1.10.1740.10">
    <property type="match status" value="1"/>
</dbReference>
<keyword evidence="4" id="KW-0804">Transcription</keyword>
<comment type="similarity">
    <text evidence="1">Belongs to the sigma-70 factor family. ECF subfamily.</text>
</comment>
<feature type="compositionally biased region" description="Low complexity" evidence="5">
    <location>
        <begin position="184"/>
        <end position="193"/>
    </location>
</feature>
<dbReference type="Pfam" id="PF08281">
    <property type="entry name" value="Sigma70_r4_2"/>
    <property type="match status" value="1"/>
</dbReference>
<dbReference type="SUPFAM" id="SSF88659">
    <property type="entry name" value="Sigma3 and sigma4 domains of RNA polymerase sigma factors"/>
    <property type="match status" value="1"/>
</dbReference>
<reference evidence="8" key="2">
    <citation type="submission" date="2021-04" db="EMBL/GenBank/DDBJ databases">
        <authorList>
            <person name="Gilroy R."/>
        </authorList>
    </citation>
    <scope>NUCLEOTIDE SEQUENCE</scope>
    <source>
        <strain evidence="8">CHK130-7132</strain>
    </source>
</reference>
<evidence type="ECO:0000313" key="8">
    <source>
        <dbReference type="EMBL" id="HJC69823.1"/>
    </source>
</evidence>
<protein>
    <submittedName>
        <fullName evidence="8">Sigma-70 family RNA polymerase sigma factor</fullName>
    </submittedName>
</protein>
<dbReference type="NCBIfam" id="TIGR02937">
    <property type="entry name" value="sigma70-ECF"/>
    <property type="match status" value="1"/>
</dbReference>
<dbReference type="Gene3D" id="1.10.10.10">
    <property type="entry name" value="Winged helix-like DNA-binding domain superfamily/Winged helix DNA-binding domain"/>
    <property type="match status" value="1"/>
</dbReference>
<evidence type="ECO:0000256" key="5">
    <source>
        <dbReference type="SAM" id="MobiDB-lite"/>
    </source>
</evidence>
<dbReference type="PANTHER" id="PTHR43133">
    <property type="entry name" value="RNA POLYMERASE ECF-TYPE SIGMA FACTO"/>
    <property type="match status" value="1"/>
</dbReference>